<accession>A0A7I7NME0</accession>
<feature type="domain" description="DUF222" evidence="1">
    <location>
        <begin position="40"/>
        <end position="307"/>
    </location>
</feature>
<sequence>MGSSTREQIVEAFEVLHTAVSRVLELSFDVLTTPERLGFLEKLEDEARRLPVARHGLINQLAERAGEEELGGKLGSVLASRLGVTRGEASRRVAEAADLGERRALTGQPLAPRLTATAAAQRAGRIGDGHVRVIRDVVRRLPVGVDVETQDQAEAHLARLATQFRPDQVARLAARLMDCLNPDGDFSEEDRARRRALVVGKHDVDGMSRISGYLTPEARATVEAVLARLAAPGMCNPTDETPVIDGAPSEQAVRHDTRSTAQRNHDGLNAALRALLASGKLGQHNGLPASIIVTTTLNDLEAAAGRAHRRRRHAAHVRCDPPGPPRPPLFGDLRPGQRPGAVSHHTPGLLGNELCCTPRTAGAPRRDATCRATARCTTAPPTPTAIPPTSTT</sequence>
<reference evidence="2 3" key="1">
    <citation type="journal article" date="2019" name="Emerg. Microbes Infect.">
        <title>Comprehensive subspecies identification of 175 nontuberculous mycobacteria species based on 7547 genomic profiles.</title>
        <authorList>
            <person name="Matsumoto Y."/>
            <person name="Kinjo T."/>
            <person name="Motooka D."/>
            <person name="Nabeya D."/>
            <person name="Jung N."/>
            <person name="Uechi K."/>
            <person name="Horii T."/>
            <person name="Iida T."/>
            <person name="Fujita J."/>
            <person name="Nakamura S."/>
        </authorList>
    </citation>
    <scope>NUCLEOTIDE SEQUENCE [LARGE SCALE GENOMIC DNA]</scope>
    <source>
        <strain evidence="2 3">JCM 15657</strain>
    </source>
</reference>
<keyword evidence="3" id="KW-1185">Reference proteome</keyword>
<dbReference type="Proteomes" id="UP000466396">
    <property type="component" value="Chromosome"/>
</dbReference>
<dbReference type="Pfam" id="PF02720">
    <property type="entry name" value="DUF222"/>
    <property type="match status" value="1"/>
</dbReference>
<evidence type="ECO:0000313" key="3">
    <source>
        <dbReference type="Proteomes" id="UP000466396"/>
    </source>
</evidence>
<proteinExistence type="predicted"/>
<evidence type="ECO:0000259" key="1">
    <source>
        <dbReference type="Pfam" id="PF02720"/>
    </source>
</evidence>
<evidence type="ECO:0000313" key="2">
    <source>
        <dbReference type="EMBL" id="BBX97774.1"/>
    </source>
</evidence>
<dbReference type="KEGG" id="mlj:MLAC_30680"/>
<gene>
    <name evidence="2" type="ORF">MLAC_30680</name>
</gene>
<dbReference type="AlphaFoldDB" id="A0A7I7NME0"/>
<dbReference type="EMBL" id="AP022581">
    <property type="protein sequence ID" value="BBX97774.1"/>
    <property type="molecule type" value="Genomic_DNA"/>
</dbReference>
<name>A0A7I7NME0_9MYCO</name>
<protein>
    <recommendedName>
        <fullName evidence="1">DUF222 domain-containing protein</fullName>
    </recommendedName>
</protein>
<organism evidence="2 3">
    <name type="scientific">Mycobacterium lacus</name>
    <dbReference type="NCBI Taxonomy" id="169765"/>
    <lineage>
        <taxon>Bacteria</taxon>
        <taxon>Bacillati</taxon>
        <taxon>Actinomycetota</taxon>
        <taxon>Actinomycetes</taxon>
        <taxon>Mycobacteriales</taxon>
        <taxon>Mycobacteriaceae</taxon>
        <taxon>Mycobacterium</taxon>
    </lineage>
</organism>
<dbReference type="InterPro" id="IPR003870">
    <property type="entry name" value="DUF222"/>
</dbReference>